<keyword evidence="2" id="KW-1133">Transmembrane helix</keyword>
<evidence type="ECO:0000256" key="2">
    <source>
        <dbReference type="SAM" id="Phobius"/>
    </source>
</evidence>
<organism evidence="3 4">
    <name type="scientific">Fusarium falciforme</name>
    <dbReference type="NCBI Taxonomy" id="195108"/>
    <lineage>
        <taxon>Eukaryota</taxon>
        <taxon>Fungi</taxon>
        <taxon>Dikarya</taxon>
        <taxon>Ascomycota</taxon>
        <taxon>Pezizomycotina</taxon>
        <taxon>Sordariomycetes</taxon>
        <taxon>Hypocreomycetidae</taxon>
        <taxon>Hypocreales</taxon>
        <taxon>Nectriaceae</taxon>
        <taxon>Fusarium</taxon>
        <taxon>Fusarium solani species complex</taxon>
    </lineage>
</organism>
<keyword evidence="4" id="KW-1185">Reference proteome</keyword>
<reference evidence="3" key="1">
    <citation type="submission" date="2022-09" db="EMBL/GenBank/DDBJ databases">
        <title>Fusarium specimens isolated from Avocado Roots.</title>
        <authorList>
            <person name="Stajich J."/>
            <person name="Roper C."/>
            <person name="Heimlech-Rivalta G."/>
        </authorList>
    </citation>
    <scope>NUCLEOTIDE SEQUENCE</scope>
    <source>
        <strain evidence="3">A02</strain>
    </source>
</reference>
<feature type="compositionally biased region" description="Basic and acidic residues" evidence="1">
    <location>
        <begin position="1"/>
        <end position="18"/>
    </location>
</feature>
<evidence type="ECO:0000256" key="1">
    <source>
        <dbReference type="SAM" id="MobiDB-lite"/>
    </source>
</evidence>
<dbReference type="EMBL" id="JAOQAV010000226">
    <property type="protein sequence ID" value="KAJ4176190.1"/>
    <property type="molecule type" value="Genomic_DNA"/>
</dbReference>
<accession>A0A9W8QTZ2</accession>
<name>A0A9W8QTZ2_9HYPO</name>
<comment type="caution">
    <text evidence="3">The sequence shown here is derived from an EMBL/GenBank/DDBJ whole genome shotgun (WGS) entry which is preliminary data.</text>
</comment>
<feature type="region of interest" description="Disordered" evidence="1">
    <location>
        <begin position="1"/>
        <end position="21"/>
    </location>
</feature>
<feature type="transmembrane region" description="Helical" evidence="2">
    <location>
        <begin position="38"/>
        <end position="61"/>
    </location>
</feature>
<sequence length="106" mass="11770">MQRETQAEDELGKGDKGLDSFGPFGEVPYSVLIVVARYANIIITVLIDGAVQVAVVVIVVFPVEVSIDISIHIHIHIQILILDSHFIPTRLFSPLFRLSHILGNQR</sequence>
<keyword evidence="2" id="KW-0812">Transmembrane</keyword>
<evidence type="ECO:0000313" key="3">
    <source>
        <dbReference type="EMBL" id="KAJ4176190.1"/>
    </source>
</evidence>
<dbReference type="Proteomes" id="UP001152087">
    <property type="component" value="Unassembled WGS sequence"/>
</dbReference>
<dbReference type="AlphaFoldDB" id="A0A9W8QTZ2"/>
<gene>
    <name evidence="3" type="ORF">NW755_014552</name>
</gene>
<proteinExistence type="predicted"/>
<keyword evidence="2" id="KW-0472">Membrane</keyword>
<protein>
    <submittedName>
        <fullName evidence="3">Uncharacterized protein</fullName>
    </submittedName>
</protein>
<evidence type="ECO:0000313" key="4">
    <source>
        <dbReference type="Proteomes" id="UP001152087"/>
    </source>
</evidence>